<proteinExistence type="predicted"/>
<organism evidence="1">
    <name type="scientific">marine sediment metagenome</name>
    <dbReference type="NCBI Taxonomy" id="412755"/>
    <lineage>
        <taxon>unclassified sequences</taxon>
        <taxon>metagenomes</taxon>
        <taxon>ecological metagenomes</taxon>
    </lineage>
</organism>
<dbReference type="AlphaFoldDB" id="A0A0F9T6T4"/>
<protein>
    <submittedName>
        <fullName evidence="1">Uncharacterized protein</fullName>
    </submittedName>
</protein>
<reference evidence="1" key="1">
    <citation type="journal article" date="2015" name="Nature">
        <title>Complex archaea that bridge the gap between prokaryotes and eukaryotes.</title>
        <authorList>
            <person name="Spang A."/>
            <person name="Saw J.H."/>
            <person name="Jorgensen S.L."/>
            <person name="Zaremba-Niedzwiedzka K."/>
            <person name="Martijn J."/>
            <person name="Lind A.E."/>
            <person name="van Eijk R."/>
            <person name="Schleper C."/>
            <person name="Guy L."/>
            <person name="Ettema T.J."/>
        </authorList>
    </citation>
    <scope>NUCLEOTIDE SEQUENCE</scope>
</reference>
<evidence type="ECO:0000313" key="1">
    <source>
        <dbReference type="EMBL" id="KKN74899.1"/>
    </source>
</evidence>
<sequence>MANIRVTEEERLTLLDRLTAGDPVAWGRLVIEERRQQLEDEKTNKEAQ</sequence>
<gene>
    <name evidence="1" type="ORF">LCGC14_0386480</name>
</gene>
<accession>A0A0F9T6T4</accession>
<dbReference type="EMBL" id="LAZR01000319">
    <property type="protein sequence ID" value="KKN74899.1"/>
    <property type="molecule type" value="Genomic_DNA"/>
</dbReference>
<name>A0A0F9T6T4_9ZZZZ</name>
<comment type="caution">
    <text evidence="1">The sequence shown here is derived from an EMBL/GenBank/DDBJ whole genome shotgun (WGS) entry which is preliminary data.</text>
</comment>